<evidence type="ECO:0000256" key="1">
    <source>
        <dbReference type="SAM" id="MobiDB-lite"/>
    </source>
</evidence>
<feature type="compositionally biased region" description="Basic and acidic residues" evidence="1">
    <location>
        <begin position="98"/>
        <end position="108"/>
    </location>
</feature>
<evidence type="ECO:0000313" key="3">
    <source>
        <dbReference type="Proteomes" id="UP001648503"/>
    </source>
</evidence>
<gene>
    <name evidence="2" type="ORF">BASA50_004508</name>
</gene>
<name>A0ABQ8FFD2_9FUNG</name>
<feature type="region of interest" description="Disordered" evidence="1">
    <location>
        <begin position="98"/>
        <end position="117"/>
    </location>
</feature>
<feature type="compositionally biased region" description="Basic and acidic residues" evidence="1">
    <location>
        <begin position="1"/>
        <end position="12"/>
    </location>
</feature>
<keyword evidence="3" id="KW-1185">Reference proteome</keyword>
<accession>A0ABQ8FFD2</accession>
<sequence length="226" mass="26331">MAIYQKQKESIIKLENPGEVEQEERETRSVMEKLEKELETGNLPGDEKSEVKKQYNRALENWKKTQGALMDKKKEIKRCHGRRSDVEIQLHILEETLEQKKEQDDKHQGQMGASPGSNPHREIMQEQLDKACQNHGDLFAANVGLKERVYKLDGVADREKDLEKQFELSQVRGKVAESHNKLLKELSFAKHKCTHAREFQGDFGWQLLSLQVVRVFKLFWLGHQIN</sequence>
<protein>
    <submittedName>
        <fullName evidence="2">Uncharacterized protein</fullName>
    </submittedName>
</protein>
<organism evidence="2 3">
    <name type="scientific">Batrachochytrium salamandrivorans</name>
    <dbReference type="NCBI Taxonomy" id="1357716"/>
    <lineage>
        <taxon>Eukaryota</taxon>
        <taxon>Fungi</taxon>
        <taxon>Fungi incertae sedis</taxon>
        <taxon>Chytridiomycota</taxon>
        <taxon>Chytridiomycota incertae sedis</taxon>
        <taxon>Chytridiomycetes</taxon>
        <taxon>Rhizophydiales</taxon>
        <taxon>Rhizophydiales incertae sedis</taxon>
        <taxon>Batrachochytrium</taxon>
    </lineage>
</organism>
<dbReference type="Proteomes" id="UP001648503">
    <property type="component" value="Unassembled WGS sequence"/>
</dbReference>
<evidence type="ECO:0000313" key="2">
    <source>
        <dbReference type="EMBL" id="KAH6597366.1"/>
    </source>
</evidence>
<feature type="region of interest" description="Disordered" evidence="1">
    <location>
        <begin position="1"/>
        <end position="31"/>
    </location>
</feature>
<comment type="caution">
    <text evidence="2">The sequence shown here is derived from an EMBL/GenBank/DDBJ whole genome shotgun (WGS) entry which is preliminary data.</text>
</comment>
<reference evidence="2 3" key="1">
    <citation type="submission" date="2021-02" db="EMBL/GenBank/DDBJ databases">
        <title>Variation within the Batrachochytrium salamandrivorans European outbreak.</title>
        <authorList>
            <person name="Kelly M."/>
            <person name="Pasmans F."/>
            <person name="Shea T.P."/>
            <person name="Munoz J.F."/>
            <person name="Carranza S."/>
            <person name="Cuomo C.A."/>
            <person name="Martel A."/>
        </authorList>
    </citation>
    <scope>NUCLEOTIDE SEQUENCE [LARGE SCALE GENOMIC DNA]</scope>
    <source>
        <strain evidence="2 3">AMFP18/2</strain>
    </source>
</reference>
<dbReference type="EMBL" id="JAFCIX010000145">
    <property type="protein sequence ID" value="KAH6597366.1"/>
    <property type="molecule type" value="Genomic_DNA"/>
</dbReference>
<proteinExistence type="predicted"/>